<dbReference type="STRING" id="1391627.SAMN05216464_118102"/>
<dbReference type="Gene3D" id="3.90.580.10">
    <property type="entry name" value="Zinc finger, CHC2-type domain"/>
    <property type="match status" value="1"/>
</dbReference>
<dbReference type="GO" id="GO:0006260">
    <property type="term" value="P:DNA replication"/>
    <property type="evidence" value="ECO:0007669"/>
    <property type="project" value="InterPro"/>
</dbReference>
<dbReference type="Proteomes" id="UP000199072">
    <property type="component" value="Unassembled WGS sequence"/>
</dbReference>
<dbReference type="EMBL" id="FNAI01000018">
    <property type="protein sequence ID" value="SDF46630.1"/>
    <property type="molecule type" value="Genomic_DNA"/>
</dbReference>
<dbReference type="GO" id="GO:0003677">
    <property type="term" value="F:DNA binding"/>
    <property type="evidence" value="ECO:0007669"/>
    <property type="project" value="InterPro"/>
</dbReference>
<name>A0A1G7LC61_9SPHI</name>
<dbReference type="AlphaFoldDB" id="A0A1G7LC61"/>
<dbReference type="SUPFAM" id="SSF57783">
    <property type="entry name" value="Zinc beta-ribbon"/>
    <property type="match status" value="1"/>
</dbReference>
<dbReference type="Gene3D" id="3.40.1360.10">
    <property type="match status" value="1"/>
</dbReference>
<evidence type="ECO:0000313" key="2">
    <source>
        <dbReference type="Proteomes" id="UP000199072"/>
    </source>
</evidence>
<dbReference type="InterPro" id="IPR036977">
    <property type="entry name" value="DNA_primase_Znf_CHC2"/>
</dbReference>
<proteinExistence type="predicted"/>
<keyword evidence="2" id="KW-1185">Reference proteome</keyword>
<protein>
    <submittedName>
        <fullName evidence="1">Toprim-like</fullName>
    </submittedName>
</protein>
<organism evidence="1 2">
    <name type="scientific">Mucilaginibacter pineti</name>
    <dbReference type="NCBI Taxonomy" id="1391627"/>
    <lineage>
        <taxon>Bacteria</taxon>
        <taxon>Pseudomonadati</taxon>
        <taxon>Bacteroidota</taxon>
        <taxon>Sphingobacteriia</taxon>
        <taxon>Sphingobacteriales</taxon>
        <taxon>Sphingobacteriaceae</taxon>
        <taxon>Mucilaginibacter</taxon>
    </lineage>
</organism>
<gene>
    <name evidence="1" type="ORF">SAMN05216464_118102</name>
</gene>
<evidence type="ECO:0000313" key="1">
    <source>
        <dbReference type="EMBL" id="SDF46630.1"/>
    </source>
</evidence>
<dbReference type="Pfam" id="PF13155">
    <property type="entry name" value="Toprim_2"/>
    <property type="match status" value="1"/>
</dbReference>
<sequence>MIVDLDLSVMDANKQGLSLDEIRQLDMVDYLASLGFEPAKPSRNGVDYYYLSPLRNEADASFHVNRSKNKWYDHGDGKGGNLIDFGLLYFNCTIGELKEKFGGNLSFHQPTDMSFVANKNSDKVANKIIIKGDRPIWSYPLKNYLHERMVPVSVAEQFCCEVSYEIEGRSFYAIGFKNDAGGYELRNKIVKQSSAPKDITTINNGAKTVQVFEGFFDFLTYKSMRPQEPSASSNFVILNSAAFFERARPFMEQHETIGLWLDNDTTGIAYTKYALSLDKSYRDESGLYSKYKDLNDWLTKKELAPKKQLKQKIG</sequence>
<accession>A0A1G7LC61</accession>
<dbReference type="GO" id="GO:0008270">
    <property type="term" value="F:zinc ion binding"/>
    <property type="evidence" value="ECO:0007669"/>
    <property type="project" value="InterPro"/>
</dbReference>
<reference evidence="1 2" key="1">
    <citation type="submission" date="2016-10" db="EMBL/GenBank/DDBJ databases">
        <authorList>
            <person name="de Groot N.N."/>
        </authorList>
    </citation>
    <scope>NUCLEOTIDE SEQUENCE [LARGE SCALE GENOMIC DNA]</scope>
    <source>
        <strain evidence="1 2">47C3B</strain>
    </source>
</reference>